<dbReference type="EMBL" id="CP035708">
    <property type="protein sequence ID" value="QEN01617.1"/>
    <property type="molecule type" value="Genomic_DNA"/>
</dbReference>
<keyword evidence="5" id="KW-1185">Reference proteome</keyword>
<dbReference type="Gene3D" id="3.40.50.1010">
    <property type="entry name" value="5'-nuclease"/>
    <property type="match status" value="1"/>
</dbReference>
<evidence type="ECO:0000313" key="5">
    <source>
        <dbReference type="Proteomes" id="UP001549111"/>
    </source>
</evidence>
<evidence type="ECO:0000313" key="3">
    <source>
        <dbReference type="EMBL" id="QEN01617.1"/>
    </source>
</evidence>
<organism evidence="3 4">
    <name type="scientific">Sphaerotilus sulfidivorans</name>
    <dbReference type="NCBI Taxonomy" id="639200"/>
    <lineage>
        <taxon>Bacteria</taxon>
        <taxon>Pseudomonadati</taxon>
        <taxon>Pseudomonadota</taxon>
        <taxon>Betaproteobacteria</taxon>
        <taxon>Burkholderiales</taxon>
        <taxon>Sphaerotilaceae</taxon>
        <taxon>Sphaerotilus</taxon>
    </lineage>
</organism>
<dbReference type="RefSeq" id="WP_149504295.1">
    <property type="nucleotide sequence ID" value="NZ_CP035708.1"/>
</dbReference>
<dbReference type="InterPro" id="IPR029060">
    <property type="entry name" value="PIN-like_dom_sf"/>
</dbReference>
<dbReference type="InterPro" id="IPR002716">
    <property type="entry name" value="PIN_dom"/>
</dbReference>
<name>A0A5C1Q240_9BURK</name>
<sequence>MTPRTIVLDANVLMRAVLGRRVAGLLETFAAQVTFLAPEMAFDDVREHLAAVLSKRGESAALQPALDKLAALRSVVQSVDHTEYEAMQSAALARIGPRDPDDWPILACALLLNCPIWTEDRDFFGTGVATWTTALVELYFTEPSPGSADH</sequence>
<dbReference type="Proteomes" id="UP000323522">
    <property type="component" value="Chromosome"/>
</dbReference>
<reference evidence="2 5" key="2">
    <citation type="submission" date="2024-06" db="EMBL/GenBank/DDBJ databases">
        <title>Genomic Encyclopedia of Type Strains, Phase IV (KMG-IV): sequencing the most valuable type-strain genomes for metagenomic binning, comparative biology and taxonomic classification.</title>
        <authorList>
            <person name="Goeker M."/>
        </authorList>
    </citation>
    <scope>NUCLEOTIDE SEQUENCE [LARGE SCALE GENOMIC DNA]</scope>
    <source>
        <strain evidence="2 5">D-501</strain>
    </source>
</reference>
<dbReference type="AlphaFoldDB" id="A0A5C1Q240"/>
<evidence type="ECO:0000313" key="2">
    <source>
        <dbReference type="EMBL" id="MET3604507.1"/>
    </source>
</evidence>
<proteinExistence type="predicted"/>
<dbReference type="Proteomes" id="UP001549111">
    <property type="component" value="Unassembled WGS sequence"/>
</dbReference>
<protein>
    <submittedName>
        <fullName evidence="2">Nucleic acid-binding protein</fullName>
    </submittedName>
    <submittedName>
        <fullName evidence="3">PIN domain-containing protein</fullName>
    </submittedName>
</protein>
<dbReference type="CDD" id="cd09854">
    <property type="entry name" value="PIN_VapC-like"/>
    <property type="match status" value="1"/>
</dbReference>
<dbReference type="SUPFAM" id="SSF88723">
    <property type="entry name" value="PIN domain-like"/>
    <property type="match status" value="1"/>
</dbReference>
<dbReference type="Pfam" id="PF10130">
    <property type="entry name" value="PIN_2"/>
    <property type="match status" value="1"/>
</dbReference>
<dbReference type="KEGG" id="snn:EWH46_13050"/>
<evidence type="ECO:0000259" key="1">
    <source>
        <dbReference type="Pfam" id="PF10130"/>
    </source>
</evidence>
<dbReference type="EMBL" id="JBEPLS010000008">
    <property type="protein sequence ID" value="MET3604507.1"/>
    <property type="molecule type" value="Genomic_DNA"/>
</dbReference>
<reference evidence="3 4" key="1">
    <citation type="submission" date="2019-02" db="EMBL/GenBank/DDBJ databases">
        <title>Complete Genome Sequence and Methylome Analysis of Sphaerotilus natans subsp. sulfidivorans D-507.</title>
        <authorList>
            <person name="Fomenkov A."/>
            <person name="Gridneva E."/>
            <person name="Smolyakov D."/>
            <person name="Dubinina G."/>
            <person name="Vincze T."/>
            <person name="Grabovich M."/>
            <person name="Roberts R.J."/>
        </authorList>
    </citation>
    <scope>NUCLEOTIDE SEQUENCE [LARGE SCALE GENOMIC DNA]</scope>
    <source>
        <strain evidence="3 4">D-507</strain>
    </source>
</reference>
<feature type="domain" description="PIN" evidence="1">
    <location>
        <begin position="7"/>
        <end position="140"/>
    </location>
</feature>
<gene>
    <name evidence="2" type="ORF">ABIC99_002323</name>
    <name evidence="3" type="ORF">EWH46_13050</name>
</gene>
<dbReference type="OrthoDB" id="68993at2"/>
<evidence type="ECO:0000313" key="4">
    <source>
        <dbReference type="Proteomes" id="UP000323522"/>
    </source>
</evidence>
<accession>A0A5C1Q240</accession>